<accession>A0A4Y2EJT7</accession>
<evidence type="ECO:0000313" key="2">
    <source>
        <dbReference type="Proteomes" id="UP000499080"/>
    </source>
</evidence>
<gene>
    <name evidence="1" type="ORF">AVEN_224192_1</name>
</gene>
<proteinExistence type="predicted"/>
<dbReference type="AlphaFoldDB" id="A0A4Y2EJT7"/>
<dbReference type="Proteomes" id="UP000499080">
    <property type="component" value="Unassembled WGS sequence"/>
</dbReference>
<organism evidence="1 2">
    <name type="scientific">Araneus ventricosus</name>
    <name type="common">Orbweaver spider</name>
    <name type="synonym">Epeira ventricosa</name>
    <dbReference type="NCBI Taxonomy" id="182803"/>
    <lineage>
        <taxon>Eukaryota</taxon>
        <taxon>Metazoa</taxon>
        <taxon>Ecdysozoa</taxon>
        <taxon>Arthropoda</taxon>
        <taxon>Chelicerata</taxon>
        <taxon>Arachnida</taxon>
        <taxon>Araneae</taxon>
        <taxon>Araneomorphae</taxon>
        <taxon>Entelegynae</taxon>
        <taxon>Araneoidea</taxon>
        <taxon>Araneidae</taxon>
        <taxon>Araneus</taxon>
    </lineage>
</organism>
<name>A0A4Y2EJT7_ARAVE</name>
<dbReference type="EMBL" id="BGPR01000604">
    <property type="protein sequence ID" value="GBM28134.1"/>
    <property type="molecule type" value="Genomic_DNA"/>
</dbReference>
<protein>
    <submittedName>
        <fullName evidence="1">Uncharacterized protein</fullName>
    </submittedName>
</protein>
<comment type="caution">
    <text evidence="1">The sequence shown here is derived from an EMBL/GenBank/DDBJ whole genome shotgun (WGS) entry which is preliminary data.</text>
</comment>
<evidence type="ECO:0000313" key="1">
    <source>
        <dbReference type="EMBL" id="GBM28134.1"/>
    </source>
</evidence>
<reference evidence="1 2" key="1">
    <citation type="journal article" date="2019" name="Sci. Rep.">
        <title>Orb-weaving spider Araneus ventricosus genome elucidates the spidroin gene catalogue.</title>
        <authorList>
            <person name="Kono N."/>
            <person name="Nakamura H."/>
            <person name="Ohtoshi R."/>
            <person name="Moran D.A.P."/>
            <person name="Shinohara A."/>
            <person name="Yoshida Y."/>
            <person name="Fujiwara M."/>
            <person name="Mori M."/>
            <person name="Tomita M."/>
            <person name="Arakawa K."/>
        </authorList>
    </citation>
    <scope>NUCLEOTIDE SEQUENCE [LARGE SCALE GENOMIC DNA]</scope>
</reference>
<keyword evidence="2" id="KW-1185">Reference proteome</keyword>
<sequence length="139" mass="15925">MSDGQEVVDRRFRLTKEAGSGGNGFESQGMSGVSKEYTHFRAGKAVDFHTCIPCGTYKSYTTGVGHFWNNRADRMSRAFLFVGHRQNSAIKHSYPLLFCPVNVAYRKQPSRTRLRYDKPPLHCLEYPWQNCKNKGNKNE</sequence>